<accession>A0A382FU69</accession>
<dbReference type="AlphaFoldDB" id="A0A382FU69"/>
<feature type="non-terminal residue" evidence="3">
    <location>
        <position position="1"/>
    </location>
</feature>
<dbReference type="Gene3D" id="2.10.10.20">
    <property type="entry name" value="Carbohydrate-binding module superfamily 5/12"/>
    <property type="match status" value="2"/>
</dbReference>
<dbReference type="Pfam" id="PF02839">
    <property type="entry name" value="CBM_5_12"/>
    <property type="match status" value="1"/>
</dbReference>
<proteinExistence type="predicted"/>
<dbReference type="SUPFAM" id="SSF51055">
    <property type="entry name" value="Carbohydrate binding domain"/>
    <property type="match status" value="1"/>
</dbReference>
<evidence type="ECO:0000259" key="2">
    <source>
        <dbReference type="Pfam" id="PF02839"/>
    </source>
</evidence>
<name>A0A382FU69_9ZZZZ</name>
<keyword evidence="1" id="KW-0378">Hydrolase</keyword>
<sequence length="114" mass="12519">VPKNAPKKEKRKMADFVLGRLKFKFKGVWAASTAYIKDDVVFIGGKSYCCITNHTSTTNFNTDSSANWSEMVGGYDYDGNWAATTTYHPGTIVKFGPNLYSCAVGHDSTSSFPT</sequence>
<dbReference type="InterPro" id="IPR003610">
    <property type="entry name" value="CBM5/12"/>
</dbReference>
<dbReference type="GO" id="GO:0005975">
    <property type="term" value="P:carbohydrate metabolic process"/>
    <property type="evidence" value="ECO:0007669"/>
    <property type="project" value="InterPro"/>
</dbReference>
<gene>
    <name evidence="3" type="ORF">METZ01_LOCUS218657</name>
</gene>
<evidence type="ECO:0000313" key="3">
    <source>
        <dbReference type="EMBL" id="SVB65803.1"/>
    </source>
</evidence>
<dbReference type="GO" id="GO:0005576">
    <property type="term" value="C:extracellular region"/>
    <property type="evidence" value="ECO:0007669"/>
    <property type="project" value="InterPro"/>
</dbReference>
<evidence type="ECO:0000256" key="1">
    <source>
        <dbReference type="ARBA" id="ARBA00022801"/>
    </source>
</evidence>
<dbReference type="GO" id="GO:0030246">
    <property type="term" value="F:carbohydrate binding"/>
    <property type="evidence" value="ECO:0007669"/>
    <property type="project" value="InterPro"/>
</dbReference>
<dbReference type="InterPro" id="IPR036573">
    <property type="entry name" value="CBM_sf_5/12"/>
</dbReference>
<dbReference type="EMBL" id="UINC01051528">
    <property type="protein sequence ID" value="SVB65803.1"/>
    <property type="molecule type" value="Genomic_DNA"/>
</dbReference>
<organism evidence="3">
    <name type="scientific">marine metagenome</name>
    <dbReference type="NCBI Taxonomy" id="408172"/>
    <lineage>
        <taxon>unclassified sequences</taxon>
        <taxon>metagenomes</taxon>
        <taxon>ecological metagenomes</taxon>
    </lineage>
</organism>
<feature type="non-terminal residue" evidence="3">
    <location>
        <position position="114"/>
    </location>
</feature>
<protein>
    <recommendedName>
        <fullName evidence="2">Chitin-binding type-3 domain-containing protein</fullName>
    </recommendedName>
</protein>
<feature type="domain" description="Chitin-binding type-3" evidence="2">
    <location>
        <begin position="29"/>
        <end position="63"/>
    </location>
</feature>
<reference evidence="3" key="1">
    <citation type="submission" date="2018-05" db="EMBL/GenBank/DDBJ databases">
        <authorList>
            <person name="Lanie J.A."/>
            <person name="Ng W.-L."/>
            <person name="Kazmierczak K.M."/>
            <person name="Andrzejewski T.M."/>
            <person name="Davidsen T.M."/>
            <person name="Wayne K.J."/>
            <person name="Tettelin H."/>
            <person name="Glass J.I."/>
            <person name="Rusch D."/>
            <person name="Podicherti R."/>
            <person name="Tsui H.-C.T."/>
            <person name="Winkler M.E."/>
        </authorList>
    </citation>
    <scope>NUCLEOTIDE SEQUENCE</scope>
</reference>
<dbReference type="GO" id="GO:0004553">
    <property type="term" value="F:hydrolase activity, hydrolyzing O-glycosyl compounds"/>
    <property type="evidence" value="ECO:0007669"/>
    <property type="project" value="InterPro"/>
</dbReference>